<keyword evidence="1" id="KW-0489">Methyltransferase</keyword>
<protein>
    <submittedName>
        <fullName evidence="1">Methyltransferase</fullName>
    </submittedName>
</protein>
<evidence type="ECO:0000313" key="2">
    <source>
        <dbReference type="Proteomes" id="UP000002315"/>
    </source>
</evidence>
<gene>
    <name evidence="1" type="ordered locus">Mfer_0570</name>
</gene>
<organism evidence="1 2">
    <name type="scientific">Methanothermus fervidus (strain ATCC 43054 / DSM 2088 / JCM 10308 / V24 S)</name>
    <dbReference type="NCBI Taxonomy" id="523846"/>
    <lineage>
        <taxon>Archaea</taxon>
        <taxon>Methanobacteriati</taxon>
        <taxon>Methanobacteriota</taxon>
        <taxon>Methanomada group</taxon>
        <taxon>Methanobacteria</taxon>
        <taxon>Methanobacteriales</taxon>
        <taxon>Methanothermaceae</taxon>
        <taxon>Methanothermus</taxon>
    </lineage>
</organism>
<dbReference type="InterPro" id="IPR029063">
    <property type="entry name" value="SAM-dependent_MTases_sf"/>
</dbReference>
<dbReference type="SUPFAM" id="SSF53335">
    <property type="entry name" value="S-adenosyl-L-methionine-dependent methyltransferases"/>
    <property type="match status" value="1"/>
</dbReference>
<evidence type="ECO:0000313" key="1">
    <source>
        <dbReference type="EMBL" id="ADP77369.1"/>
    </source>
</evidence>
<dbReference type="GO" id="GO:0008168">
    <property type="term" value="F:methyltransferase activity"/>
    <property type="evidence" value="ECO:0007669"/>
    <property type="project" value="UniProtKB-KW"/>
</dbReference>
<reference evidence="1 2" key="1">
    <citation type="journal article" date="2010" name="Stand. Genomic Sci.">
        <title>Complete genome sequence of Methanothermus fervidus type strain (V24S).</title>
        <authorList>
            <person name="Anderson I."/>
            <person name="Djao O.D."/>
            <person name="Misra M."/>
            <person name="Chertkov O."/>
            <person name="Nolan M."/>
            <person name="Lucas S."/>
            <person name="Lapidus A."/>
            <person name="Del Rio T.G."/>
            <person name="Tice H."/>
            <person name="Cheng J.F."/>
            <person name="Tapia R."/>
            <person name="Han C."/>
            <person name="Goodwin L."/>
            <person name="Pitluck S."/>
            <person name="Liolios K."/>
            <person name="Ivanova N."/>
            <person name="Mavromatis K."/>
            <person name="Mikhailova N."/>
            <person name="Pati A."/>
            <person name="Brambilla E."/>
            <person name="Chen A."/>
            <person name="Palaniappan K."/>
            <person name="Land M."/>
            <person name="Hauser L."/>
            <person name="Chang Y.J."/>
            <person name="Jeffries C.D."/>
            <person name="Sikorski J."/>
            <person name="Spring S."/>
            <person name="Rohde M."/>
            <person name="Eichinger K."/>
            <person name="Huber H."/>
            <person name="Wirth R."/>
            <person name="Goker M."/>
            <person name="Detter J.C."/>
            <person name="Woyke T."/>
            <person name="Bristow J."/>
            <person name="Eisen J.A."/>
            <person name="Markowitz V."/>
            <person name="Hugenholtz P."/>
            <person name="Klenk H.P."/>
            <person name="Kyrpides N.C."/>
        </authorList>
    </citation>
    <scope>NUCLEOTIDE SEQUENCE [LARGE SCALE GENOMIC DNA]</scope>
    <source>
        <strain evidence="2">ATCC 43054 / DSM 2088 / JCM 10308 / V24 S</strain>
    </source>
</reference>
<keyword evidence="2" id="KW-1185">Reference proteome</keyword>
<dbReference type="GO" id="GO:0032259">
    <property type="term" value="P:methylation"/>
    <property type="evidence" value="ECO:0007669"/>
    <property type="project" value="UniProtKB-KW"/>
</dbReference>
<accession>E3GYI7</accession>
<dbReference type="EMBL" id="CP002278">
    <property type="protein sequence ID" value="ADP77369.1"/>
    <property type="molecule type" value="Genomic_DNA"/>
</dbReference>
<keyword evidence="1" id="KW-0808">Transferase</keyword>
<dbReference type="Proteomes" id="UP000002315">
    <property type="component" value="Chromosome"/>
</dbReference>
<dbReference type="OrthoDB" id="134019at2157"/>
<dbReference type="STRING" id="523846.Mfer_0570"/>
<dbReference type="Gene3D" id="3.40.50.150">
    <property type="entry name" value="Vaccinia Virus protein VP39"/>
    <property type="match status" value="1"/>
</dbReference>
<dbReference type="CDD" id="cd02440">
    <property type="entry name" value="AdoMet_MTases"/>
    <property type="match status" value="1"/>
</dbReference>
<dbReference type="KEGG" id="mfv:Mfer_0570"/>
<proteinExistence type="predicted"/>
<dbReference type="HOGENOM" id="CLU_069059_0_0_2"/>
<sequence>MFRCREILNKKIFKNCEDCPDFILNKLIPLNKQVDINKISDSWKRCSCGKRPLDAVMAHILKIMIDEKDLNKNACLRDVGSPLLTPMYYFEHYPYLPKESLVLLSPHISKETAERIVNEVSEVKGVIKGNISELGNYRLLSGSDARCDIVETPVGCISLFKKQSQIHIELPKKHDPKIVTLYNHMKNLSDFTVLDATCGVGTLGIFSLKMGARRVIFNDIWPPATYMTLKNLEINGFKNGFEIYNLDVLKLIQILKENFDLCILDLFPGMDPKKFIYKMKNCCKEIIVL</sequence>
<dbReference type="Pfam" id="PF06325">
    <property type="entry name" value="PrmA"/>
    <property type="match status" value="1"/>
</dbReference>
<dbReference type="AlphaFoldDB" id="E3GYI7"/>
<name>E3GYI7_METFV</name>